<dbReference type="Pfam" id="PF00072">
    <property type="entry name" value="Response_reg"/>
    <property type="match status" value="1"/>
</dbReference>
<evidence type="ECO:0000256" key="1">
    <source>
        <dbReference type="ARBA" id="ARBA00000085"/>
    </source>
</evidence>
<dbReference type="Gene3D" id="3.40.50.2300">
    <property type="match status" value="1"/>
</dbReference>
<evidence type="ECO:0000256" key="13">
    <source>
        <dbReference type="PROSITE-ProRule" id="PRU00110"/>
    </source>
</evidence>
<dbReference type="Gene3D" id="3.30.565.10">
    <property type="entry name" value="Histidine kinase-like ATPase, C-terminal domain"/>
    <property type="match status" value="1"/>
</dbReference>
<feature type="domain" description="HPt" evidence="20">
    <location>
        <begin position="1307"/>
        <end position="1400"/>
    </location>
</feature>
<comment type="caution">
    <text evidence="21">The sequence shown here is derived from an EMBL/GenBank/DDBJ whole genome shotgun (WGS) entry which is preliminary data.</text>
</comment>
<feature type="signal peptide" evidence="17">
    <location>
        <begin position="1"/>
        <end position="23"/>
    </location>
</feature>
<evidence type="ECO:0000256" key="7">
    <source>
        <dbReference type="ARBA" id="ARBA00022741"/>
    </source>
</evidence>
<feature type="compositionally biased region" description="Polar residues" evidence="16">
    <location>
        <begin position="1159"/>
        <end position="1183"/>
    </location>
</feature>
<dbReference type="InterPro" id="IPR008207">
    <property type="entry name" value="Sig_transdc_His_kin_Hpt_dom"/>
</dbReference>
<keyword evidence="10" id="KW-1133">Transmembrane helix</keyword>
<dbReference type="PRINTS" id="PR00344">
    <property type="entry name" value="BCTRLSENSOR"/>
</dbReference>
<evidence type="ECO:0000313" key="22">
    <source>
        <dbReference type="Proteomes" id="UP001570417"/>
    </source>
</evidence>
<evidence type="ECO:0000256" key="10">
    <source>
        <dbReference type="ARBA" id="ARBA00022989"/>
    </source>
</evidence>
<dbReference type="InterPro" id="IPR036097">
    <property type="entry name" value="HisK_dim/P_sf"/>
</dbReference>
<dbReference type="EC" id="2.7.13.3" evidence="3"/>
<dbReference type="InterPro" id="IPR001789">
    <property type="entry name" value="Sig_transdc_resp-reg_receiver"/>
</dbReference>
<evidence type="ECO:0000259" key="18">
    <source>
        <dbReference type="PROSITE" id="PS50109"/>
    </source>
</evidence>
<evidence type="ECO:0000256" key="14">
    <source>
        <dbReference type="PROSITE-ProRule" id="PRU00169"/>
    </source>
</evidence>
<organism evidence="21 22">
    <name type="scientific">Vibrio gallaecicus</name>
    <dbReference type="NCBI Taxonomy" id="552386"/>
    <lineage>
        <taxon>Bacteria</taxon>
        <taxon>Pseudomonadati</taxon>
        <taxon>Pseudomonadota</taxon>
        <taxon>Gammaproteobacteria</taxon>
        <taxon>Vibrionales</taxon>
        <taxon>Vibrionaceae</taxon>
        <taxon>Vibrio</taxon>
    </lineage>
</organism>
<keyword evidence="4" id="KW-1003">Cell membrane</keyword>
<dbReference type="SUPFAM" id="SSF55874">
    <property type="entry name" value="ATPase domain of HSP90 chaperone/DNA topoisomerase II/histidine kinase"/>
    <property type="match status" value="1"/>
</dbReference>
<dbReference type="InterPro" id="IPR005467">
    <property type="entry name" value="His_kinase_dom"/>
</dbReference>
<evidence type="ECO:0000256" key="4">
    <source>
        <dbReference type="ARBA" id="ARBA00022475"/>
    </source>
</evidence>
<feature type="modified residue" description="4-aspartylphosphate" evidence="14">
    <location>
        <position position="926"/>
    </location>
</feature>
<evidence type="ECO:0000256" key="8">
    <source>
        <dbReference type="ARBA" id="ARBA00022801"/>
    </source>
</evidence>
<dbReference type="CDD" id="cd00082">
    <property type="entry name" value="HisKA"/>
    <property type="match status" value="1"/>
</dbReference>
<dbReference type="SUPFAM" id="SSF53850">
    <property type="entry name" value="Periplasmic binding protein-like II"/>
    <property type="match status" value="2"/>
</dbReference>
<evidence type="ECO:0000256" key="17">
    <source>
        <dbReference type="SAM" id="SignalP"/>
    </source>
</evidence>
<dbReference type="InterPro" id="IPR036641">
    <property type="entry name" value="HPT_dom_sf"/>
</dbReference>
<evidence type="ECO:0000256" key="9">
    <source>
        <dbReference type="ARBA" id="ARBA00022840"/>
    </source>
</evidence>
<dbReference type="Pfam" id="PF00512">
    <property type="entry name" value="HisKA"/>
    <property type="match status" value="1"/>
</dbReference>
<evidence type="ECO:0000313" key="21">
    <source>
        <dbReference type="EMBL" id="MFA0568366.1"/>
    </source>
</evidence>
<evidence type="ECO:0000256" key="12">
    <source>
        <dbReference type="ARBA" id="ARBA00023136"/>
    </source>
</evidence>
<feature type="domain" description="Response regulatory" evidence="19">
    <location>
        <begin position="876"/>
        <end position="993"/>
    </location>
</feature>
<gene>
    <name evidence="21" type="ORF">AB4566_08765</name>
</gene>
<reference evidence="21 22" key="1">
    <citation type="journal article" date="2024" name="ISME J.">
        <title>Tailless and filamentous prophages are predominant in marine Vibrio.</title>
        <authorList>
            <person name="Steensen K."/>
            <person name="Seneca J."/>
            <person name="Bartlau N."/>
            <person name="Yu X.A."/>
            <person name="Hussain F.A."/>
            <person name="Polz M.F."/>
        </authorList>
    </citation>
    <scope>NUCLEOTIDE SEQUENCE [LARGE SCALE GENOMIC DNA]</scope>
    <source>
        <strain evidence="21 22">10N.222.51.A1</strain>
    </source>
</reference>
<dbReference type="EMBL" id="JBFRUW010000023">
    <property type="protein sequence ID" value="MFA0568366.1"/>
    <property type="molecule type" value="Genomic_DNA"/>
</dbReference>
<keyword evidence="8" id="KW-0378">Hydrolase</keyword>
<feature type="modified residue" description="Phosphohistidine" evidence="13">
    <location>
        <position position="1346"/>
    </location>
</feature>
<dbReference type="SMART" id="SM00062">
    <property type="entry name" value="PBPb"/>
    <property type="match status" value="1"/>
</dbReference>
<evidence type="ECO:0000256" key="16">
    <source>
        <dbReference type="SAM" id="MobiDB-lite"/>
    </source>
</evidence>
<dbReference type="InterPro" id="IPR001638">
    <property type="entry name" value="Solute-binding_3/MltF_N"/>
</dbReference>
<keyword evidence="9" id="KW-0067">ATP-binding</keyword>
<dbReference type="Proteomes" id="UP001570417">
    <property type="component" value="Unassembled WGS sequence"/>
</dbReference>
<dbReference type="InterPro" id="IPR011006">
    <property type="entry name" value="CheY-like_superfamily"/>
</dbReference>
<dbReference type="CDD" id="cd16922">
    <property type="entry name" value="HATPase_EvgS-ArcB-TorS-like"/>
    <property type="match status" value="1"/>
</dbReference>
<evidence type="ECO:0000256" key="6">
    <source>
        <dbReference type="ARBA" id="ARBA00022692"/>
    </source>
</evidence>
<dbReference type="CDD" id="cd01007">
    <property type="entry name" value="PBP2_BvgS_HisK_like"/>
    <property type="match status" value="1"/>
</dbReference>
<evidence type="ECO:0000256" key="15">
    <source>
        <dbReference type="SAM" id="Coils"/>
    </source>
</evidence>
<dbReference type="PROSITE" id="PS50894">
    <property type="entry name" value="HPT"/>
    <property type="match status" value="1"/>
</dbReference>
<dbReference type="SUPFAM" id="SSF52172">
    <property type="entry name" value="CheY-like"/>
    <property type="match status" value="1"/>
</dbReference>
<keyword evidence="12" id="KW-0472">Membrane</keyword>
<comment type="catalytic activity">
    <reaction evidence="1">
        <text>ATP + protein L-histidine = ADP + protein N-phospho-L-histidine.</text>
        <dbReference type="EC" id="2.7.13.3"/>
    </reaction>
</comment>
<keyword evidence="5 14" id="KW-0597">Phosphoprotein</keyword>
<keyword evidence="15" id="KW-0175">Coiled coil</keyword>
<feature type="domain" description="Histidine kinase" evidence="18">
    <location>
        <begin position="622"/>
        <end position="850"/>
    </location>
</feature>
<dbReference type="Gene3D" id="1.10.287.130">
    <property type="match status" value="1"/>
</dbReference>
<dbReference type="InterPro" id="IPR004358">
    <property type="entry name" value="Sig_transdc_His_kin-like_C"/>
</dbReference>
<dbReference type="PANTHER" id="PTHR45339:SF1">
    <property type="entry name" value="HYBRID SIGNAL TRANSDUCTION HISTIDINE KINASE J"/>
    <property type="match status" value="1"/>
</dbReference>
<evidence type="ECO:0000259" key="20">
    <source>
        <dbReference type="PROSITE" id="PS50894"/>
    </source>
</evidence>
<name>A0ABV4NAK3_9VIBR</name>
<protein>
    <recommendedName>
        <fullName evidence="3">histidine kinase</fullName>
        <ecNumber evidence="3">2.7.13.3</ecNumber>
    </recommendedName>
</protein>
<dbReference type="InterPro" id="IPR003594">
    <property type="entry name" value="HATPase_dom"/>
</dbReference>
<evidence type="ECO:0000259" key="19">
    <source>
        <dbReference type="PROSITE" id="PS50110"/>
    </source>
</evidence>
<dbReference type="SMART" id="SM00387">
    <property type="entry name" value="HATPase_c"/>
    <property type="match status" value="1"/>
</dbReference>
<keyword evidence="22" id="KW-1185">Reference proteome</keyword>
<dbReference type="PANTHER" id="PTHR45339">
    <property type="entry name" value="HYBRID SIGNAL TRANSDUCTION HISTIDINE KINASE J"/>
    <property type="match status" value="1"/>
</dbReference>
<evidence type="ECO:0000256" key="3">
    <source>
        <dbReference type="ARBA" id="ARBA00012438"/>
    </source>
</evidence>
<dbReference type="CDD" id="cd17546">
    <property type="entry name" value="REC_hyHK_CKI1_RcsC-like"/>
    <property type="match status" value="1"/>
</dbReference>
<dbReference type="InterPro" id="IPR003661">
    <property type="entry name" value="HisK_dim/P_dom"/>
</dbReference>
<dbReference type="Pfam" id="PF01627">
    <property type="entry name" value="Hpt"/>
    <property type="match status" value="1"/>
</dbReference>
<dbReference type="PROSITE" id="PS50109">
    <property type="entry name" value="HIS_KIN"/>
    <property type="match status" value="1"/>
</dbReference>
<proteinExistence type="predicted"/>
<dbReference type="Gene3D" id="1.20.120.160">
    <property type="entry name" value="HPT domain"/>
    <property type="match status" value="1"/>
</dbReference>
<evidence type="ECO:0000256" key="2">
    <source>
        <dbReference type="ARBA" id="ARBA00004651"/>
    </source>
</evidence>
<dbReference type="SMART" id="SM00388">
    <property type="entry name" value="HisKA"/>
    <property type="match status" value="1"/>
</dbReference>
<dbReference type="SUPFAM" id="SSF47384">
    <property type="entry name" value="Homodimeric domain of signal transducing histidine kinase"/>
    <property type="match status" value="1"/>
</dbReference>
<sequence length="1413" mass="158482">MFYSTLRLKILLLSVLSSFNTFAQSASDYEETTSNKSTERPSENLLKSSSEQVSLIEVSYKDVFAEEDYSVDAILNSKGEAHLKRSLTIGIPQPSKTKGYHADQEDIAILRTFMKQYWLAWGELYGFEIKFQLSPYQTLYSELLNGSIDILTTSTYSSNLTSWVKYSIPYVEAKTALAKRIGESIDGGKVGLDLPTSITPFGFNINNEIEIHTNSTPKVLDRADRLNYIFSWSVKELKKELAFRGLIDEFSVAFNTSGIPIRSMTRFEDEQLMLLINRGVRKFSKDKTQRLWQQATDNKGLVSFAPVVGSYIPELTDKQSKKIAEQPVLTYAYIVDGEEPYFITEDFLIEGYIVDVMRSISLKLGLTFKAKPYHSFQEAMDAVKNREVDMFPGVYRTEQRLSSLEFTTDIDRTLLAIASEENYYTIRQLKGKRLALVRGLYENELLADLLPVNPIIYLDTAEDAMRAVAEGRADAYVGKLLNSAYLVNKHKLFTLNLHKAEDFDVEFWPRIALPKMETDWVELLNVGIFNLGDKFQQDLQVKWKEHIVFSQEGERVQALYQQVVIASGILIVFLLMCFLFYRHQLGRRKDIQATLERALQEAELAKKEAEELTLAKSDFLARMSHEIRTPMNGVLGMAEALSFTKLSSEQEDLLQTLNGSARNLMALLNDVLDFSKMDAGKLTLESVNCELNSLMTSVIGNFKHKATAKDLSINSRIDSQIGRVYMCDSTRLMQVLNNLVSNSVKFTQEGFVELSAQLIASDYKRTDDGTLYDLIGFQVRDSGIGIAKNKQSSLFDPFVQADGDITRRFGGTGLGLSICSEIVTEMGGEIRVSSVIGHGSLFSITLPMPVGKSEDIVIQDKAISEMPSGNQLNKLRVLFAEDNEVNRKVIGGQLRRLGVSFDTAENGLIAYNKFISNASYDVILSDCHMPEMDGFTLATKISTEFPEDKPHLIAITADALSGAAKRCITAGFDDYISKPCPLDVLESKLIQIAGKHYVAESDFDGNENSLVAWLDANSFEADNLDDECVEDIFSVNDVQEPIIKPVNTVDESDSLDWLSEMESDSDEKEDNDFLLSKDNLADGGKESNKLVNNRLVNGSVNHESKPNLAEEPEIDAIQWSEVEESHMDELNQTLFPLEKSQGNLPETGYFTDVIYEGNQIDNGPNNNEDSDSVNSPNSINDPHSVQQETEYHLNDLTDAELFEKEMEQFELAVQQSEKDINAPESLMEPSILQAEQDLFESYQSRSTLGSNDFIESNFELSTDKFDDLLSELAGLELTEEQASPNELILPAFEAFNVDHVLSMSGDDQDIALDILDTFIKNYKNDIQELEATGAIQDALAIKDTAHRIKGSALYLGNDPLSTVAKDIEKNALKNDLNYSHERIEFVTKGLTILGQEIEQYCEGIRSPNHSVKS</sequence>
<dbReference type="Pfam" id="PF02518">
    <property type="entry name" value="HATPase_c"/>
    <property type="match status" value="1"/>
</dbReference>
<dbReference type="PROSITE" id="PS50110">
    <property type="entry name" value="RESPONSE_REGULATORY"/>
    <property type="match status" value="1"/>
</dbReference>
<keyword evidence="11" id="KW-0902">Two-component regulatory system</keyword>
<keyword evidence="7" id="KW-0547">Nucleotide-binding</keyword>
<accession>A0ABV4NAK3</accession>
<dbReference type="SMART" id="SM00073">
    <property type="entry name" value="HPT"/>
    <property type="match status" value="1"/>
</dbReference>
<feature type="region of interest" description="Disordered" evidence="16">
    <location>
        <begin position="1156"/>
        <end position="1183"/>
    </location>
</feature>
<evidence type="ECO:0000256" key="5">
    <source>
        <dbReference type="ARBA" id="ARBA00022553"/>
    </source>
</evidence>
<dbReference type="Pfam" id="PF00497">
    <property type="entry name" value="SBP_bac_3"/>
    <property type="match status" value="1"/>
</dbReference>
<keyword evidence="17" id="KW-0732">Signal</keyword>
<feature type="chain" id="PRO_5046869407" description="histidine kinase" evidence="17">
    <location>
        <begin position="24"/>
        <end position="1413"/>
    </location>
</feature>
<evidence type="ECO:0000256" key="11">
    <source>
        <dbReference type="ARBA" id="ARBA00023012"/>
    </source>
</evidence>
<dbReference type="SMART" id="SM00448">
    <property type="entry name" value="REC"/>
    <property type="match status" value="1"/>
</dbReference>
<dbReference type="InterPro" id="IPR036890">
    <property type="entry name" value="HATPase_C_sf"/>
</dbReference>
<feature type="coiled-coil region" evidence="15">
    <location>
        <begin position="588"/>
        <end position="615"/>
    </location>
</feature>
<dbReference type="SUPFAM" id="SSF47226">
    <property type="entry name" value="Histidine-containing phosphotransfer domain, HPT domain"/>
    <property type="match status" value="1"/>
</dbReference>
<dbReference type="Gene3D" id="3.40.190.10">
    <property type="entry name" value="Periplasmic binding protein-like II"/>
    <property type="match status" value="3"/>
</dbReference>
<dbReference type="RefSeq" id="WP_372265833.1">
    <property type="nucleotide sequence ID" value="NZ_JBFRUW010000023.1"/>
</dbReference>
<comment type="subcellular location">
    <subcellularLocation>
        <location evidence="2">Cell membrane</location>
        <topology evidence="2">Multi-pass membrane protein</topology>
    </subcellularLocation>
</comment>
<keyword evidence="6" id="KW-0812">Transmembrane</keyword>